<evidence type="ECO:0000313" key="1">
    <source>
        <dbReference type="EMBL" id="KAL2630780.1"/>
    </source>
</evidence>
<sequence length="110" mass="12875">MLSLSDAERDPEVLKVRWTSLVKIEALLEHERARNKRKLQALQQHLERKWTTRYHNLVSMQGTDLHLLVYRGKKSMWPDDSLSMWNARGAIVQSIFPGWILLPKDDGGMH</sequence>
<protein>
    <submittedName>
        <fullName evidence="1">Uncharacterized protein</fullName>
    </submittedName>
</protein>
<dbReference type="EMBL" id="JBHFFA010000004">
    <property type="protein sequence ID" value="KAL2630780.1"/>
    <property type="molecule type" value="Genomic_DNA"/>
</dbReference>
<name>A0ABD1YJF6_9MARC</name>
<reference evidence="1 2" key="1">
    <citation type="submission" date="2024-09" db="EMBL/GenBank/DDBJ databases">
        <title>Chromosome-scale assembly of Riccia fluitans.</title>
        <authorList>
            <person name="Paukszto L."/>
            <person name="Sawicki J."/>
            <person name="Karawczyk K."/>
            <person name="Piernik-Szablinska J."/>
            <person name="Szczecinska M."/>
            <person name="Mazdziarz M."/>
        </authorList>
    </citation>
    <scope>NUCLEOTIDE SEQUENCE [LARGE SCALE GENOMIC DNA]</scope>
    <source>
        <strain evidence="1">Rf_01</strain>
        <tissue evidence="1">Aerial parts of the thallus</tissue>
    </source>
</reference>
<dbReference type="AlphaFoldDB" id="A0ABD1YJF6"/>
<gene>
    <name evidence="1" type="ORF">R1flu_015466</name>
</gene>
<accession>A0ABD1YJF6</accession>
<keyword evidence="2" id="KW-1185">Reference proteome</keyword>
<organism evidence="1 2">
    <name type="scientific">Riccia fluitans</name>
    <dbReference type="NCBI Taxonomy" id="41844"/>
    <lineage>
        <taxon>Eukaryota</taxon>
        <taxon>Viridiplantae</taxon>
        <taxon>Streptophyta</taxon>
        <taxon>Embryophyta</taxon>
        <taxon>Marchantiophyta</taxon>
        <taxon>Marchantiopsida</taxon>
        <taxon>Marchantiidae</taxon>
        <taxon>Marchantiales</taxon>
        <taxon>Ricciaceae</taxon>
        <taxon>Riccia</taxon>
    </lineage>
</organism>
<proteinExistence type="predicted"/>
<dbReference type="Proteomes" id="UP001605036">
    <property type="component" value="Unassembled WGS sequence"/>
</dbReference>
<evidence type="ECO:0000313" key="2">
    <source>
        <dbReference type="Proteomes" id="UP001605036"/>
    </source>
</evidence>
<comment type="caution">
    <text evidence="1">The sequence shown here is derived from an EMBL/GenBank/DDBJ whole genome shotgun (WGS) entry which is preliminary data.</text>
</comment>